<comment type="caution">
    <text evidence="3">The sequence shown here is derived from an EMBL/GenBank/DDBJ whole genome shotgun (WGS) entry which is preliminary data.</text>
</comment>
<keyword evidence="4" id="KW-1185">Reference proteome</keyword>
<dbReference type="OrthoDB" id="467451at2"/>
<gene>
    <name evidence="3" type="ORF">NIES593_21285</name>
</gene>
<dbReference type="STRING" id="1921803.NIES593_21285"/>
<feature type="region of interest" description="Disordered" evidence="2">
    <location>
        <begin position="1"/>
        <end position="27"/>
    </location>
</feature>
<dbReference type="Proteomes" id="UP000186868">
    <property type="component" value="Unassembled WGS sequence"/>
</dbReference>
<sequence>MTAQLVSDSSSARESSESSASSRGSLATVSDNASLMKLMKSYQADQQVEYLHLQAEIEVLFQQLQALKQQKLKQTDRHEKN</sequence>
<protein>
    <submittedName>
        <fullName evidence="3">Uncharacterized protein</fullName>
    </submittedName>
</protein>
<accession>A0A1U7H8F2</accession>
<evidence type="ECO:0000256" key="2">
    <source>
        <dbReference type="SAM" id="MobiDB-lite"/>
    </source>
</evidence>
<evidence type="ECO:0000256" key="1">
    <source>
        <dbReference type="SAM" id="Coils"/>
    </source>
</evidence>
<name>A0A1U7H8F2_9CYAN</name>
<reference evidence="3 4" key="1">
    <citation type="submission" date="2016-11" db="EMBL/GenBank/DDBJ databases">
        <title>Draft Genome Sequences of Nine Cyanobacterial Strains from Diverse Habitats.</title>
        <authorList>
            <person name="Zhu T."/>
            <person name="Hou S."/>
            <person name="Lu X."/>
            <person name="Hess W.R."/>
        </authorList>
    </citation>
    <scope>NUCLEOTIDE SEQUENCE [LARGE SCALE GENOMIC DNA]</scope>
    <source>
        <strain evidence="3 4">NIES-593</strain>
    </source>
</reference>
<dbReference type="RefSeq" id="WP_073601504.1">
    <property type="nucleotide sequence ID" value="NZ_MRCB01000042.1"/>
</dbReference>
<keyword evidence="1" id="KW-0175">Coiled coil</keyword>
<feature type="coiled-coil region" evidence="1">
    <location>
        <begin position="50"/>
        <end position="77"/>
    </location>
</feature>
<dbReference type="EMBL" id="MRCB01000042">
    <property type="protein sequence ID" value="OKH19176.1"/>
    <property type="molecule type" value="Genomic_DNA"/>
</dbReference>
<evidence type="ECO:0000313" key="4">
    <source>
        <dbReference type="Proteomes" id="UP000186868"/>
    </source>
</evidence>
<proteinExistence type="predicted"/>
<organism evidence="3 4">
    <name type="scientific">Hydrococcus rivularis NIES-593</name>
    <dbReference type="NCBI Taxonomy" id="1921803"/>
    <lineage>
        <taxon>Bacteria</taxon>
        <taxon>Bacillati</taxon>
        <taxon>Cyanobacteriota</taxon>
        <taxon>Cyanophyceae</taxon>
        <taxon>Pleurocapsales</taxon>
        <taxon>Hydrococcaceae</taxon>
        <taxon>Hydrococcus</taxon>
    </lineage>
</organism>
<feature type="compositionally biased region" description="Low complexity" evidence="2">
    <location>
        <begin position="7"/>
        <end position="25"/>
    </location>
</feature>
<evidence type="ECO:0000313" key="3">
    <source>
        <dbReference type="EMBL" id="OKH19176.1"/>
    </source>
</evidence>
<dbReference type="AlphaFoldDB" id="A0A1U7H8F2"/>